<dbReference type="RefSeq" id="WP_046724858.1">
    <property type="nucleotide sequence ID" value="NZ_CBDRAA010000003.1"/>
</dbReference>
<evidence type="ECO:0000259" key="1">
    <source>
        <dbReference type="Pfam" id="PF04149"/>
    </source>
</evidence>
<sequence length="63" mass="6786">MTTYTFRKSSYSNGNEHGACVEVATNVRDVVAIRDSKQPTGPSLRLTPAAWTAFLASSLEPSP</sequence>
<keyword evidence="3" id="KW-1185">Reference proteome</keyword>
<reference evidence="2" key="1">
    <citation type="submission" date="2019-08" db="EMBL/GenBank/DDBJ databases">
        <title>Complete genome sequence of a mangrove-derived Streptomyces xiamenensis.</title>
        <authorList>
            <person name="Xu J."/>
        </authorList>
    </citation>
    <scope>NUCLEOTIDE SEQUENCE</scope>
    <source>
        <strain evidence="2">318</strain>
    </source>
</reference>
<feature type="domain" description="DUF397" evidence="1">
    <location>
        <begin position="5"/>
        <end position="56"/>
    </location>
</feature>
<dbReference type="Pfam" id="PF04149">
    <property type="entry name" value="DUF397"/>
    <property type="match status" value="1"/>
</dbReference>
<accession>A0A0F7FZB7</accession>
<proteinExistence type="predicted"/>
<dbReference type="KEGG" id="sxi:SXIM_42000"/>
<name>A0A0F7FZB7_9ACTN</name>
<dbReference type="Proteomes" id="UP000034034">
    <property type="component" value="Chromosome"/>
</dbReference>
<protein>
    <recommendedName>
        <fullName evidence="1">DUF397 domain-containing protein</fullName>
    </recommendedName>
</protein>
<gene>
    <name evidence="2" type="ORF">SXIM_42000</name>
</gene>
<evidence type="ECO:0000313" key="3">
    <source>
        <dbReference type="Proteomes" id="UP000034034"/>
    </source>
</evidence>
<evidence type="ECO:0000313" key="2">
    <source>
        <dbReference type="EMBL" id="AKG45584.1"/>
    </source>
</evidence>
<dbReference type="InterPro" id="IPR007278">
    <property type="entry name" value="DUF397"/>
</dbReference>
<dbReference type="EMBL" id="CP009922">
    <property type="protein sequence ID" value="AKG45584.1"/>
    <property type="molecule type" value="Genomic_DNA"/>
</dbReference>
<dbReference type="PATRIC" id="fig|408015.6.peg.4253"/>
<dbReference type="HOGENOM" id="CLU_131550_2_1_11"/>
<dbReference type="AlphaFoldDB" id="A0A0F7FZB7"/>
<dbReference type="STRING" id="408015.SXIM_42000"/>
<organism evidence="2 3">
    <name type="scientific">Streptomyces xiamenensis</name>
    <dbReference type="NCBI Taxonomy" id="408015"/>
    <lineage>
        <taxon>Bacteria</taxon>
        <taxon>Bacillati</taxon>
        <taxon>Actinomycetota</taxon>
        <taxon>Actinomycetes</taxon>
        <taxon>Kitasatosporales</taxon>
        <taxon>Streptomycetaceae</taxon>
        <taxon>Streptomyces</taxon>
    </lineage>
</organism>